<keyword evidence="3" id="KW-1185">Reference proteome</keyword>
<feature type="transmembrane region" description="Helical" evidence="1">
    <location>
        <begin position="157"/>
        <end position="187"/>
    </location>
</feature>
<gene>
    <name evidence="2" type="ORF">GCM10017620_09380</name>
</gene>
<feature type="transmembrane region" description="Helical" evidence="1">
    <location>
        <begin position="199"/>
        <end position="217"/>
    </location>
</feature>
<feature type="transmembrane region" description="Helical" evidence="1">
    <location>
        <begin position="267"/>
        <end position="286"/>
    </location>
</feature>
<evidence type="ECO:0000313" key="3">
    <source>
        <dbReference type="Proteomes" id="UP001143509"/>
    </source>
</evidence>
<dbReference type="Pfam" id="PF13687">
    <property type="entry name" value="DUF4153"/>
    <property type="match status" value="1"/>
</dbReference>
<keyword evidence="1" id="KW-0472">Membrane</keyword>
<feature type="transmembrane region" description="Helical" evidence="1">
    <location>
        <begin position="368"/>
        <end position="388"/>
    </location>
</feature>
<feature type="transmembrane region" description="Helical" evidence="1">
    <location>
        <begin position="26"/>
        <end position="46"/>
    </location>
</feature>
<feature type="transmembrane region" description="Helical" evidence="1">
    <location>
        <begin position="229"/>
        <end position="255"/>
    </location>
</feature>
<reference evidence="2" key="2">
    <citation type="submission" date="2023-01" db="EMBL/GenBank/DDBJ databases">
        <authorList>
            <person name="Sun Q."/>
            <person name="Evtushenko L."/>
        </authorList>
    </citation>
    <scope>NUCLEOTIDE SEQUENCE</scope>
    <source>
        <strain evidence="2">VKM B-1499</strain>
    </source>
</reference>
<feature type="transmembrane region" description="Helical" evidence="1">
    <location>
        <begin position="61"/>
        <end position="78"/>
    </location>
</feature>
<feature type="transmembrane region" description="Helical" evidence="1">
    <location>
        <begin position="85"/>
        <end position="105"/>
    </location>
</feature>
<protein>
    <submittedName>
        <fullName evidence="2">DUF4153 domain-containing protein</fullName>
    </submittedName>
</protein>
<name>A0ABQ5T5B9_9CAUL</name>
<keyword evidence="1" id="KW-0812">Transmembrane</keyword>
<proteinExistence type="predicted"/>
<sequence length="593" mass="62889">MTTEAANILGTGWGGTTPDGDRRGIAIVRLTVGLVQGIVLYLLLRATEGDSASWSQRHPDLFAPALLTALFLPAVLLSGVGKLRLWVYVVWSLIAGAALAFLAWHDIARQADGAREATFPLFVFAAAALFIAHHLIVPADRERRLAASYPAYFDAAWMAGVQGVLSIGFAGAFWLLLLLGAALFKIIGLSFLSDLLQESWFSLPLTGLAFATAVHLTDVRDGLIRGVRTVALMLLSWLLLVITVLVGGFLVALPFTGLDGLWETGSATALVLSAAAALIVLINTAYQDGRPDHRPPVVLRYGVRVASALIAPLVALAFWGLALRIGQHGLTPDRIIATACAVVGAVYGLGYLFAAVRPGPWMKPLEPTNILAAVLSVAVILALFSPLADPARLSAADQVARLERGAVAAKDFDYEFLRFDSGKAGLAALDRLTRSSDPQIAELARAAKAREERSGYSVEDRAARVAGIRIQPIAGQTAPPSFTAQLGRQDALMYACTVGNPCQLRNLDLDGDGRVEVLLANSSAILAFAQDAQGQWSQSGTYVAACAPPSPDELAKAFAETFAVVPARLPDLVVGDQRLQAQPQISCPPPTSR</sequence>
<keyword evidence="1" id="KW-1133">Transmembrane helix</keyword>
<dbReference type="RefSeq" id="WP_271164234.1">
    <property type="nucleotide sequence ID" value="NZ_BSFD01000002.1"/>
</dbReference>
<dbReference type="InterPro" id="IPR025291">
    <property type="entry name" value="DUF4153"/>
</dbReference>
<feature type="transmembrane region" description="Helical" evidence="1">
    <location>
        <begin position="117"/>
        <end position="136"/>
    </location>
</feature>
<accession>A0ABQ5T5B9</accession>
<evidence type="ECO:0000313" key="2">
    <source>
        <dbReference type="EMBL" id="GLK47965.1"/>
    </source>
</evidence>
<comment type="caution">
    <text evidence="2">The sequence shown here is derived from an EMBL/GenBank/DDBJ whole genome shotgun (WGS) entry which is preliminary data.</text>
</comment>
<feature type="transmembrane region" description="Helical" evidence="1">
    <location>
        <begin position="335"/>
        <end position="356"/>
    </location>
</feature>
<reference evidence="2" key="1">
    <citation type="journal article" date="2014" name="Int. J. Syst. Evol. Microbiol.">
        <title>Complete genome of a new Firmicutes species belonging to the dominant human colonic microbiota ('Ruminococcus bicirculans') reveals two chromosomes and a selective capacity to utilize plant glucans.</title>
        <authorList>
            <consortium name="NISC Comparative Sequencing Program"/>
            <person name="Wegmann U."/>
            <person name="Louis P."/>
            <person name="Goesmann A."/>
            <person name="Henrissat B."/>
            <person name="Duncan S.H."/>
            <person name="Flint H.J."/>
        </authorList>
    </citation>
    <scope>NUCLEOTIDE SEQUENCE</scope>
    <source>
        <strain evidence="2">VKM B-1499</strain>
    </source>
</reference>
<dbReference type="Proteomes" id="UP001143509">
    <property type="component" value="Unassembled WGS sequence"/>
</dbReference>
<dbReference type="EMBL" id="BSFD01000002">
    <property type="protein sequence ID" value="GLK47965.1"/>
    <property type="molecule type" value="Genomic_DNA"/>
</dbReference>
<feature type="transmembrane region" description="Helical" evidence="1">
    <location>
        <begin position="298"/>
        <end position="323"/>
    </location>
</feature>
<organism evidence="2 3">
    <name type="scientific">Brevundimonas intermedia</name>
    <dbReference type="NCBI Taxonomy" id="74315"/>
    <lineage>
        <taxon>Bacteria</taxon>
        <taxon>Pseudomonadati</taxon>
        <taxon>Pseudomonadota</taxon>
        <taxon>Alphaproteobacteria</taxon>
        <taxon>Caulobacterales</taxon>
        <taxon>Caulobacteraceae</taxon>
        <taxon>Brevundimonas</taxon>
    </lineage>
</organism>
<evidence type="ECO:0000256" key="1">
    <source>
        <dbReference type="SAM" id="Phobius"/>
    </source>
</evidence>